<evidence type="ECO:0000313" key="6">
    <source>
        <dbReference type="Proteomes" id="UP000245468"/>
    </source>
</evidence>
<evidence type="ECO:0000256" key="2">
    <source>
        <dbReference type="ARBA" id="ARBA00009410"/>
    </source>
</evidence>
<comment type="cofactor">
    <cofactor evidence="1">
        <name>FAD</name>
        <dbReference type="ChEBI" id="CHEBI:57692"/>
    </cofactor>
</comment>
<keyword evidence="4" id="KW-0560">Oxidoreductase</keyword>
<accession>A0A2S2DS23</accession>
<evidence type="ECO:0000256" key="1">
    <source>
        <dbReference type="ARBA" id="ARBA00001974"/>
    </source>
</evidence>
<sequence length="381" mass="43536">MRKYDLIIVGAGIIGTFCAYHALKRGKTVLLLEKDSLPFEASFRNFGQAVPSGQSLPLWFEYGRKSLKIYKDLQENTDISLVKNGSWYYASDDQEMTLLEEIHQLFTERNYTNKLYTAQECLDINPSLKKDYVKGGLFFPEEASLNPLVMVHRVREFLIQYMGLHYQPLCSVISIEKKRGIAKIHSAHGQAFWSDKVILASGRDTQFLFPDLFAQADLKISKLQMMRLIPQKRAFKSNILTGLTIRRYESFHSCPSFHKLETSAEQKLLQEHGIHILFKQADDGSIILGDSHSYVPAHHQANFGFEISTEINEMMLNEAKRILHVESWDVESTWAGYYLQANKSDIFTKTLDDVIHVINGIGGKGMTTSPGFTAEYIQKLY</sequence>
<evidence type="ECO:0000256" key="3">
    <source>
        <dbReference type="ARBA" id="ARBA00022630"/>
    </source>
</evidence>
<dbReference type="EMBL" id="CP029346">
    <property type="protein sequence ID" value="AWL08158.1"/>
    <property type="molecule type" value="Genomic_DNA"/>
</dbReference>
<dbReference type="Proteomes" id="UP000245468">
    <property type="component" value="Chromosome"/>
</dbReference>
<reference evidence="6" key="1">
    <citation type="submission" date="2018-05" db="EMBL/GenBank/DDBJ databases">
        <title>Pseudarcicella sp. HME7025 Genome sequencing and assembly.</title>
        <authorList>
            <person name="Kim H."/>
            <person name="Kang H."/>
            <person name="Joh K."/>
        </authorList>
    </citation>
    <scope>NUCLEOTIDE SEQUENCE [LARGE SCALE GENOMIC DNA]</scope>
    <source>
        <strain evidence="6">HME7025</strain>
    </source>
</reference>
<proteinExistence type="inferred from homology"/>
<dbReference type="InterPro" id="IPR036188">
    <property type="entry name" value="FAD/NAD-bd_sf"/>
</dbReference>
<dbReference type="OrthoDB" id="9799943at2"/>
<organism evidence="5 6">
    <name type="scientific">Aquirufa nivalisilvae</name>
    <dbReference type="NCBI Taxonomy" id="2516557"/>
    <lineage>
        <taxon>Bacteria</taxon>
        <taxon>Pseudomonadati</taxon>
        <taxon>Bacteroidota</taxon>
        <taxon>Cytophagia</taxon>
        <taxon>Cytophagales</taxon>
        <taxon>Flectobacillaceae</taxon>
        <taxon>Aquirufa</taxon>
    </lineage>
</organism>
<evidence type="ECO:0000313" key="5">
    <source>
        <dbReference type="EMBL" id="AWL08158.1"/>
    </source>
</evidence>
<protein>
    <submittedName>
        <fullName evidence="5">Uncharacterized protein</fullName>
    </submittedName>
</protein>
<gene>
    <name evidence="5" type="ORF">HME7025_00275</name>
</gene>
<dbReference type="Pfam" id="PF01266">
    <property type="entry name" value="DAO"/>
    <property type="match status" value="1"/>
</dbReference>
<dbReference type="Gene3D" id="3.50.50.60">
    <property type="entry name" value="FAD/NAD(P)-binding domain"/>
    <property type="match status" value="1"/>
</dbReference>
<name>A0A2S2DS23_9BACT</name>
<dbReference type="RefSeq" id="WP_109321927.1">
    <property type="nucleotide sequence ID" value="NZ_CP029346.1"/>
</dbReference>
<dbReference type="InterPro" id="IPR017741">
    <property type="entry name" value="FAD-dependent_OxRdtase_HpnW"/>
</dbReference>
<dbReference type="PANTHER" id="PTHR13847">
    <property type="entry name" value="SARCOSINE DEHYDROGENASE-RELATED"/>
    <property type="match status" value="1"/>
</dbReference>
<dbReference type="GO" id="GO:0005737">
    <property type="term" value="C:cytoplasm"/>
    <property type="evidence" value="ECO:0007669"/>
    <property type="project" value="TreeGrafter"/>
</dbReference>
<dbReference type="NCBIfam" id="TIGR03364">
    <property type="entry name" value="HpnW_proposed"/>
    <property type="match status" value="1"/>
</dbReference>
<dbReference type="KEGG" id="psez:HME7025_00275"/>
<dbReference type="SUPFAM" id="SSF51905">
    <property type="entry name" value="FAD/NAD(P)-binding domain"/>
    <property type="match status" value="1"/>
</dbReference>
<dbReference type="InterPro" id="IPR006076">
    <property type="entry name" value="FAD-dep_OxRdtase"/>
</dbReference>
<dbReference type="Gene3D" id="3.30.9.10">
    <property type="entry name" value="D-Amino Acid Oxidase, subunit A, domain 2"/>
    <property type="match status" value="1"/>
</dbReference>
<dbReference type="PANTHER" id="PTHR13847:SF286">
    <property type="entry name" value="D-AMINO ACID DEHYDROGENASE"/>
    <property type="match status" value="1"/>
</dbReference>
<evidence type="ECO:0000256" key="4">
    <source>
        <dbReference type="ARBA" id="ARBA00023002"/>
    </source>
</evidence>
<keyword evidence="3" id="KW-0285">Flavoprotein</keyword>
<comment type="similarity">
    <text evidence="2">Belongs to the DadA oxidoreductase family.</text>
</comment>
<dbReference type="GO" id="GO:0016491">
    <property type="term" value="F:oxidoreductase activity"/>
    <property type="evidence" value="ECO:0007669"/>
    <property type="project" value="UniProtKB-KW"/>
</dbReference>
<dbReference type="AlphaFoldDB" id="A0A2S2DS23"/>
<keyword evidence="6" id="KW-1185">Reference proteome</keyword>